<feature type="transmembrane region" description="Helical" evidence="8">
    <location>
        <begin position="272"/>
        <end position="291"/>
    </location>
</feature>
<dbReference type="GO" id="GO:0006744">
    <property type="term" value="P:ubiquinone biosynthetic process"/>
    <property type="evidence" value="ECO:0007669"/>
    <property type="project" value="TreeGrafter"/>
</dbReference>
<keyword evidence="7 8" id="KW-0472">Membrane</keyword>
<dbReference type="Pfam" id="PF01040">
    <property type="entry name" value="UbiA"/>
    <property type="match status" value="1"/>
</dbReference>
<evidence type="ECO:0000256" key="7">
    <source>
        <dbReference type="ARBA" id="ARBA00023136"/>
    </source>
</evidence>
<dbReference type="PANTHER" id="PTHR11048">
    <property type="entry name" value="PRENYLTRANSFERASES"/>
    <property type="match status" value="1"/>
</dbReference>
<dbReference type="EMBL" id="CCXY01000060">
    <property type="protein sequence ID" value="CEG11552.1"/>
    <property type="molecule type" value="Genomic_DNA"/>
</dbReference>
<feature type="transmembrane region" description="Helical" evidence="8">
    <location>
        <begin position="162"/>
        <end position="186"/>
    </location>
</feature>
<proteinExistence type="inferred from homology"/>
<protein>
    <submittedName>
        <fullName evidence="9">4-hydroxybenzoate polyprenyltransferase</fullName>
    </submittedName>
</protein>
<dbReference type="InterPro" id="IPR006371">
    <property type="entry name" value="Polyprenyltransferase_UbiA-li"/>
</dbReference>
<evidence type="ECO:0000256" key="1">
    <source>
        <dbReference type="ARBA" id="ARBA00001946"/>
    </source>
</evidence>
<feature type="transmembrane region" description="Helical" evidence="8">
    <location>
        <begin position="233"/>
        <end position="252"/>
    </location>
</feature>
<evidence type="ECO:0000313" key="9">
    <source>
        <dbReference type="EMBL" id="CEG11552.1"/>
    </source>
</evidence>
<keyword evidence="4 9" id="KW-0808">Transferase</keyword>
<dbReference type="InterPro" id="IPR000537">
    <property type="entry name" value="UbiA_prenyltransferase"/>
</dbReference>
<feature type="transmembrane region" description="Helical" evidence="8">
    <location>
        <begin position="207"/>
        <end position="227"/>
    </location>
</feature>
<dbReference type="GO" id="GO:0016765">
    <property type="term" value="F:transferase activity, transferring alkyl or aryl (other than methyl) groups"/>
    <property type="evidence" value="ECO:0007669"/>
    <property type="project" value="InterPro"/>
</dbReference>
<gene>
    <name evidence="9" type="ORF">MSIBF_A1520001</name>
</gene>
<evidence type="ECO:0000256" key="2">
    <source>
        <dbReference type="ARBA" id="ARBA00004141"/>
    </source>
</evidence>
<dbReference type="FunFam" id="1.10.357.140:FF:000008">
    <property type="entry name" value="4-hydroxybenzoate octaprenyltransferase"/>
    <property type="match status" value="1"/>
</dbReference>
<keyword evidence="6 8" id="KW-1133">Transmembrane helix</keyword>
<feature type="transmembrane region" description="Helical" evidence="8">
    <location>
        <begin position="106"/>
        <end position="126"/>
    </location>
</feature>
<dbReference type="AlphaFoldDB" id="A0A098E6I5"/>
<evidence type="ECO:0000256" key="6">
    <source>
        <dbReference type="ARBA" id="ARBA00022989"/>
    </source>
</evidence>
<organism evidence="9">
    <name type="scientific">groundwater metagenome</name>
    <dbReference type="NCBI Taxonomy" id="717931"/>
    <lineage>
        <taxon>unclassified sequences</taxon>
        <taxon>metagenomes</taxon>
        <taxon>ecological metagenomes</taxon>
    </lineage>
</organism>
<dbReference type="Gene3D" id="1.10.357.140">
    <property type="entry name" value="UbiA prenyltransferase"/>
    <property type="match status" value="1"/>
</dbReference>
<comment type="cofactor">
    <cofactor evidence="1">
        <name>Mg(2+)</name>
        <dbReference type="ChEBI" id="CHEBI:18420"/>
    </cofactor>
</comment>
<evidence type="ECO:0000256" key="8">
    <source>
        <dbReference type="SAM" id="Phobius"/>
    </source>
</evidence>
<reference evidence="9" key="1">
    <citation type="submission" date="2014-09" db="EMBL/GenBank/DDBJ databases">
        <authorList>
            <person name="Probst J Alexander"/>
        </authorList>
    </citation>
    <scope>NUCLEOTIDE SEQUENCE</scope>
</reference>
<evidence type="ECO:0000256" key="4">
    <source>
        <dbReference type="ARBA" id="ARBA00022679"/>
    </source>
</evidence>
<evidence type="ECO:0000256" key="3">
    <source>
        <dbReference type="ARBA" id="ARBA00005985"/>
    </source>
</evidence>
<evidence type="ECO:0000256" key="5">
    <source>
        <dbReference type="ARBA" id="ARBA00022692"/>
    </source>
</evidence>
<dbReference type="PANTHER" id="PTHR11048:SF28">
    <property type="entry name" value="4-HYDROXYBENZOATE POLYPRENYLTRANSFERASE, MITOCHONDRIAL"/>
    <property type="match status" value="1"/>
</dbReference>
<dbReference type="InterPro" id="IPR039653">
    <property type="entry name" value="Prenyltransferase"/>
</dbReference>
<comment type="subcellular location">
    <subcellularLocation>
        <location evidence="2">Membrane</location>
        <topology evidence="2">Multi-pass membrane protein</topology>
    </subcellularLocation>
</comment>
<feature type="transmembrane region" description="Helical" evidence="8">
    <location>
        <begin position="138"/>
        <end position="156"/>
    </location>
</feature>
<accession>A0A098E6I5</accession>
<dbReference type="CDD" id="cd13959">
    <property type="entry name" value="PT_UbiA_COQ2"/>
    <property type="match status" value="1"/>
</dbReference>
<feature type="transmembrane region" description="Helical" evidence="8">
    <location>
        <begin position="13"/>
        <end position="31"/>
    </location>
</feature>
<dbReference type="InterPro" id="IPR044878">
    <property type="entry name" value="UbiA_sf"/>
</dbReference>
<name>A0A098E6I5_9ZZZZ</name>
<comment type="similarity">
    <text evidence="3">Belongs to the UbiA prenyltransferase family.</text>
</comment>
<dbReference type="GO" id="GO:0005886">
    <property type="term" value="C:plasma membrane"/>
    <property type="evidence" value="ECO:0007669"/>
    <property type="project" value="TreeGrafter"/>
</dbReference>
<dbReference type="Gene3D" id="1.20.120.1780">
    <property type="entry name" value="UbiA prenyltransferase"/>
    <property type="match status" value="1"/>
</dbReference>
<sequence>MATPKNFLDFVKFEHSIFALPFIYAGMLIAMRAENFDFDALKFILLTIAAVSARSTAMALNRLIDANIDALNLRTADRHIPSGIIKRKEARIFAIISGLLFFSSAYFLNFICFILAPIPLLMFIIYPYLKRHTYFSHLFLGLTLGIGVGGGYVAITGNFENLFYPLILCFFVMFWVAGFDIIYAIQDVKFDKKQNLYSVPAKFGVKNALRISLLFHLISIGILIMFYVLFRSLFSSAFVFGFGIAIIALLLIYEHKICYSDVSEAAIQKAFFTTNAVVGICFLVFLFSGLYF</sequence>
<dbReference type="NCBIfam" id="TIGR01475">
    <property type="entry name" value="ubiA_other"/>
    <property type="match status" value="1"/>
</dbReference>
<keyword evidence="5 8" id="KW-0812">Transmembrane</keyword>
<dbReference type="FunFam" id="1.20.120.1780:FF:000001">
    <property type="entry name" value="4-hydroxybenzoate octaprenyltransferase"/>
    <property type="match status" value="1"/>
</dbReference>